<protein>
    <submittedName>
        <fullName evidence="7">Octaprenyl-diphosphate synthase</fullName>
    </submittedName>
</protein>
<dbReference type="SFLD" id="SFLDS00005">
    <property type="entry name" value="Isoprenoid_Synthase_Type_I"/>
    <property type="match status" value="1"/>
</dbReference>
<evidence type="ECO:0000313" key="8">
    <source>
        <dbReference type="Proteomes" id="UP000254808"/>
    </source>
</evidence>
<dbReference type="GO" id="GO:0004659">
    <property type="term" value="F:prenyltransferase activity"/>
    <property type="evidence" value="ECO:0007669"/>
    <property type="project" value="InterPro"/>
</dbReference>
<comment type="cofactor">
    <cofactor evidence="1">
        <name>Mg(2+)</name>
        <dbReference type="ChEBI" id="CHEBI:18420"/>
    </cofactor>
</comment>
<organism evidence="7 8">
    <name type="scientific">Cyclonatronum proteinivorum</name>
    <dbReference type="NCBI Taxonomy" id="1457365"/>
    <lineage>
        <taxon>Bacteria</taxon>
        <taxon>Pseudomonadati</taxon>
        <taxon>Balneolota</taxon>
        <taxon>Balneolia</taxon>
        <taxon>Balneolales</taxon>
        <taxon>Cyclonatronaceae</taxon>
        <taxon>Cyclonatronum</taxon>
    </lineage>
</organism>
<evidence type="ECO:0000313" key="7">
    <source>
        <dbReference type="EMBL" id="AXJ01530.1"/>
    </source>
</evidence>
<dbReference type="EMBL" id="CP027806">
    <property type="protein sequence ID" value="AXJ01530.1"/>
    <property type="molecule type" value="Genomic_DNA"/>
</dbReference>
<evidence type="ECO:0000256" key="6">
    <source>
        <dbReference type="RuleBase" id="RU004466"/>
    </source>
</evidence>
<name>A0A345UM28_9BACT</name>
<evidence type="ECO:0000256" key="4">
    <source>
        <dbReference type="ARBA" id="ARBA00022723"/>
    </source>
</evidence>
<dbReference type="PROSITE" id="PS00723">
    <property type="entry name" value="POLYPRENYL_SYNTHASE_1"/>
    <property type="match status" value="1"/>
</dbReference>
<evidence type="ECO:0000256" key="3">
    <source>
        <dbReference type="ARBA" id="ARBA00022679"/>
    </source>
</evidence>
<evidence type="ECO:0000256" key="5">
    <source>
        <dbReference type="ARBA" id="ARBA00022842"/>
    </source>
</evidence>
<dbReference type="CDD" id="cd00685">
    <property type="entry name" value="Trans_IPPS_HT"/>
    <property type="match status" value="1"/>
</dbReference>
<dbReference type="KEGG" id="cprv:CYPRO_2284"/>
<dbReference type="PANTHER" id="PTHR12001:SF69">
    <property type="entry name" value="ALL TRANS-POLYPRENYL-DIPHOSPHATE SYNTHASE PDSS1"/>
    <property type="match status" value="1"/>
</dbReference>
<sequence length="329" mass="37385">MERDTDKITLDDLRRPVGSELKAFRTFFRQELKTDVFLLDQMIRYLHRMKGKELRPILVLYAARLCGGINERTFRAATMIELLHTATLIHDDVVDDAEQRRGLLSINQVWKNKASILLGDFLLSKGLLVSLEADEFELLKIMSKAVKAMSEGELRQLKASKLQNMTEQKYFEIIRDKTASLLAACTESGAASASADPAEVQLMREIGLDLGIAFQIRDDLFDYGVDNVGKPLGNDIREKKITLPFIKALETCSFLERQKWKLRFRKEHKSTGEVAKITSFVHESGGFEAAASDMETYSRRALANLGKFPPTQARDDMEQLITYITSRKK</sequence>
<dbReference type="PROSITE" id="PS00444">
    <property type="entry name" value="POLYPRENYL_SYNTHASE_2"/>
    <property type="match status" value="1"/>
</dbReference>
<keyword evidence="8" id="KW-1185">Reference proteome</keyword>
<evidence type="ECO:0000256" key="2">
    <source>
        <dbReference type="ARBA" id="ARBA00006706"/>
    </source>
</evidence>
<keyword evidence="5" id="KW-0460">Magnesium</keyword>
<dbReference type="GO" id="GO:0008299">
    <property type="term" value="P:isoprenoid biosynthetic process"/>
    <property type="evidence" value="ECO:0007669"/>
    <property type="project" value="InterPro"/>
</dbReference>
<dbReference type="Proteomes" id="UP000254808">
    <property type="component" value="Chromosome"/>
</dbReference>
<dbReference type="InterPro" id="IPR008949">
    <property type="entry name" value="Isoprenoid_synthase_dom_sf"/>
</dbReference>
<dbReference type="SUPFAM" id="SSF48576">
    <property type="entry name" value="Terpenoid synthases"/>
    <property type="match status" value="1"/>
</dbReference>
<dbReference type="GO" id="GO:0046872">
    <property type="term" value="F:metal ion binding"/>
    <property type="evidence" value="ECO:0007669"/>
    <property type="project" value="UniProtKB-KW"/>
</dbReference>
<gene>
    <name evidence="7" type="ORF">CYPRO_2284</name>
</gene>
<dbReference type="InterPro" id="IPR000092">
    <property type="entry name" value="Polyprenyl_synt"/>
</dbReference>
<dbReference type="AlphaFoldDB" id="A0A345UM28"/>
<keyword evidence="4" id="KW-0479">Metal-binding</keyword>
<evidence type="ECO:0000256" key="1">
    <source>
        <dbReference type="ARBA" id="ARBA00001946"/>
    </source>
</evidence>
<dbReference type="Gene3D" id="1.10.600.10">
    <property type="entry name" value="Farnesyl Diphosphate Synthase"/>
    <property type="match status" value="1"/>
</dbReference>
<dbReference type="OrthoDB" id="9805316at2"/>
<comment type="similarity">
    <text evidence="2 6">Belongs to the FPP/GGPP synthase family.</text>
</comment>
<keyword evidence="3 6" id="KW-0808">Transferase</keyword>
<dbReference type="Pfam" id="PF00348">
    <property type="entry name" value="polyprenyl_synt"/>
    <property type="match status" value="1"/>
</dbReference>
<reference evidence="7 8" key="1">
    <citation type="submission" date="2018-03" db="EMBL/GenBank/DDBJ databases">
        <title>Phenotypic and genomic properties of Cyclonatronum proteinivorum gen. nov., sp. nov., a haloalkaliphilic bacteroidete from soda lakes possessing Na+-translocating rhodopsin.</title>
        <authorList>
            <person name="Toshchakov S.V."/>
            <person name="Korzhenkov A."/>
            <person name="Samarov N.I."/>
            <person name="Kublanov I.V."/>
            <person name="Muntyan M.S."/>
            <person name="Sorokin D.Y."/>
        </authorList>
    </citation>
    <scope>NUCLEOTIDE SEQUENCE [LARGE SCALE GENOMIC DNA]</scope>
    <source>
        <strain evidence="7 8">Omega</strain>
    </source>
</reference>
<proteinExistence type="inferred from homology"/>
<dbReference type="PANTHER" id="PTHR12001">
    <property type="entry name" value="GERANYLGERANYL PYROPHOSPHATE SYNTHASE"/>
    <property type="match status" value="1"/>
</dbReference>
<dbReference type="InterPro" id="IPR033749">
    <property type="entry name" value="Polyprenyl_synt_CS"/>
</dbReference>
<accession>A0A345UM28</accession>